<organism evidence="1 2">
    <name type="scientific">Sistotremastrum niveocremeum HHB9708</name>
    <dbReference type="NCBI Taxonomy" id="1314777"/>
    <lineage>
        <taxon>Eukaryota</taxon>
        <taxon>Fungi</taxon>
        <taxon>Dikarya</taxon>
        <taxon>Basidiomycota</taxon>
        <taxon>Agaricomycotina</taxon>
        <taxon>Agaricomycetes</taxon>
        <taxon>Sistotremastrales</taxon>
        <taxon>Sistotremastraceae</taxon>
        <taxon>Sertulicium</taxon>
        <taxon>Sertulicium niveocremeum</taxon>
    </lineage>
</organism>
<keyword evidence="2" id="KW-1185">Reference proteome</keyword>
<accession>A0A164SPW3</accession>
<name>A0A164SPW3_9AGAM</name>
<dbReference type="EMBL" id="KV419414">
    <property type="protein sequence ID" value="KZS91689.1"/>
    <property type="molecule type" value="Genomic_DNA"/>
</dbReference>
<proteinExistence type="predicted"/>
<dbReference type="AlphaFoldDB" id="A0A164SPW3"/>
<evidence type="ECO:0000313" key="1">
    <source>
        <dbReference type="EMBL" id="KZS91689.1"/>
    </source>
</evidence>
<dbReference type="Proteomes" id="UP000076722">
    <property type="component" value="Unassembled WGS sequence"/>
</dbReference>
<sequence>MALVAWRGPAKLYWVIGITVEEAPLQIACMALDHAFPSMIALDMISRRRESGTLRISDPSRTSIADLPGEIISIIRGHIFALQLHEVQAIYEFKPGSKPLPPVWTFEEVEGPDGLKARRPHESVKRVLGRFGCVGVVDRLDRLPCLPAYTITSSPLHLHEKFTDLPIVDKPTRQRFLKMLELLGIEPTHPSRTVPTAISVFVQQ</sequence>
<gene>
    <name evidence="1" type="ORF">SISNIDRAFT_456618</name>
</gene>
<reference evidence="1 2" key="1">
    <citation type="journal article" date="2016" name="Mol. Biol. Evol.">
        <title>Comparative Genomics of Early-Diverging Mushroom-Forming Fungi Provides Insights into the Origins of Lignocellulose Decay Capabilities.</title>
        <authorList>
            <person name="Nagy L.G."/>
            <person name="Riley R."/>
            <person name="Tritt A."/>
            <person name="Adam C."/>
            <person name="Daum C."/>
            <person name="Floudas D."/>
            <person name="Sun H."/>
            <person name="Yadav J.S."/>
            <person name="Pangilinan J."/>
            <person name="Larsson K.H."/>
            <person name="Matsuura K."/>
            <person name="Barry K."/>
            <person name="Labutti K."/>
            <person name="Kuo R."/>
            <person name="Ohm R.A."/>
            <person name="Bhattacharya S.S."/>
            <person name="Shirouzu T."/>
            <person name="Yoshinaga Y."/>
            <person name="Martin F.M."/>
            <person name="Grigoriev I.V."/>
            <person name="Hibbett D.S."/>
        </authorList>
    </citation>
    <scope>NUCLEOTIDE SEQUENCE [LARGE SCALE GENOMIC DNA]</scope>
    <source>
        <strain evidence="1 2">HHB9708</strain>
    </source>
</reference>
<evidence type="ECO:0000313" key="2">
    <source>
        <dbReference type="Proteomes" id="UP000076722"/>
    </source>
</evidence>
<protein>
    <submittedName>
        <fullName evidence="1">Uncharacterized protein</fullName>
    </submittedName>
</protein>